<proteinExistence type="predicted"/>
<name>A0A2P2JNL7_RHIMU</name>
<dbReference type="AlphaFoldDB" id="A0A2P2JNL7"/>
<organism evidence="2">
    <name type="scientific">Rhizophora mucronata</name>
    <name type="common">Asiatic mangrove</name>
    <dbReference type="NCBI Taxonomy" id="61149"/>
    <lineage>
        <taxon>Eukaryota</taxon>
        <taxon>Viridiplantae</taxon>
        <taxon>Streptophyta</taxon>
        <taxon>Embryophyta</taxon>
        <taxon>Tracheophyta</taxon>
        <taxon>Spermatophyta</taxon>
        <taxon>Magnoliopsida</taxon>
        <taxon>eudicotyledons</taxon>
        <taxon>Gunneridae</taxon>
        <taxon>Pentapetalae</taxon>
        <taxon>rosids</taxon>
        <taxon>fabids</taxon>
        <taxon>Malpighiales</taxon>
        <taxon>Rhizophoraceae</taxon>
        <taxon>Rhizophora</taxon>
    </lineage>
</organism>
<feature type="region of interest" description="Disordered" evidence="1">
    <location>
        <begin position="53"/>
        <end position="73"/>
    </location>
</feature>
<evidence type="ECO:0000313" key="2">
    <source>
        <dbReference type="EMBL" id="MBW95051.1"/>
    </source>
</evidence>
<accession>A0A2P2JNL7</accession>
<dbReference type="EMBL" id="GGEC01014568">
    <property type="protein sequence ID" value="MBW95051.1"/>
    <property type="molecule type" value="Transcribed_RNA"/>
</dbReference>
<evidence type="ECO:0000256" key="1">
    <source>
        <dbReference type="SAM" id="MobiDB-lite"/>
    </source>
</evidence>
<reference evidence="2" key="1">
    <citation type="submission" date="2018-02" db="EMBL/GenBank/DDBJ databases">
        <title>Rhizophora mucronata_Transcriptome.</title>
        <authorList>
            <person name="Meera S.P."/>
            <person name="Sreeshan A."/>
            <person name="Augustine A."/>
        </authorList>
    </citation>
    <scope>NUCLEOTIDE SEQUENCE</scope>
    <source>
        <tissue evidence="2">Leaf</tissue>
    </source>
</reference>
<sequence>MRPPMMPGTMTLNGKPWSGDKSAPFCMYAKIMSRDGSIAYSFGILVPYLDPPPPPGKSSAPSKHTLRAPSLRL</sequence>
<protein>
    <submittedName>
        <fullName evidence="2">Nitrate reductase</fullName>
    </submittedName>
</protein>